<evidence type="ECO:0000256" key="1">
    <source>
        <dbReference type="SAM" id="MobiDB-lite"/>
    </source>
</evidence>
<dbReference type="OrthoDB" id="660555at2759"/>
<evidence type="ECO:0000313" key="3">
    <source>
        <dbReference type="Proteomes" id="UP000287033"/>
    </source>
</evidence>
<sequence length="101" mass="11106">MRTGSVSLETGRRAGEMADALVLRALRGNAKHLDLSGKKLRRVPKAVGRLFELNRLQLKNNLISDLPAELQALNNVRGREAARTGRTTHPTTPTPPPQHKP</sequence>
<proteinExistence type="predicted"/>
<evidence type="ECO:0000313" key="2">
    <source>
        <dbReference type="EMBL" id="GCC39891.1"/>
    </source>
</evidence>
<dbReference type="STRING" id="137246.A0A401TB57"/>
<reference evidence="2 3" key="1">
    <citation type="journal article" date="2018" name="Nat. Ecol. Evol.">
        <title>Shark genomes provide insights into elasmobranch evolution and the origin of vertebrates.</title>
        <authorList>
            <person name="Hara Y"/>
            <person name="Yamaguchi K"/>
            <person name="Onimaru K"/>
            <person name="Kadota M"/>
            <person name="Koyanagi M"/>
            <person name="Keeley SD"/>
            <person name="Tatsumi K"/>
            <person name="Tanaka K"/>
            <person name="Motone F"/>
            <person name="Kageyama Y"/>
            <person name="Nozu R"/>
            <person name="Adachi N"/>
            <person name="Nishimura O"/>
            <person name="Nakagawa R"/>
            <person name="Tanegashima C"/>
            <person name="Kiyatake I"/>
            <person name="Matsumoto R"/>
            <person name="Murakumo K"/>
            <person name="Nishida K"/>
            <person name="Terakita A"/>
            <person name="Kuratani S"/>
            <person name="Sato K"/>
            <person name="Hyodo S Kuraku.S."/>
        </authorList>
    </citation>
    <scope>NUCLEOTIDE SEQUENCE [LARGE SCALE GENOMIC DNA]</scope>
</reference>
<dbReference type="InterPro" id="IPR032675">
    <property type="entry name" value="LRR_dom_sf"/>
</dbReference>
<dbReference type="SUPFAM" id="SSF52058">
    <property type="entry name" value="L domain-like"/>
    <property type="match status" value="1"/>
</dbReference>
<gene>
    <name evidence="2" type="ORF">chiPu_0023498</name>
</gene>
<keyword evidence="3" id="KW-1185">Reference proteome</keyword>
<name>A0A401TB57_CHIPU</name>
<feature type="non-terminal residue" evidence="2">
    <location>
        <position position="101"/>
    </location>
</feature>
<accession>A0A401TB57</accession>
<dbReference type="EMBL" id="BEZZ01022064">
    <property type="protein sequence ID" value="GCC39891.1"/>
    <property type="molecule type" value="Genomic_DNA"/>
</dbReference>
<dbReference type="Gene3D" id="3.80.10.10">
    <property type="entry name" value="Ribonuclease Inhibitor"/>
    <property type="match status" value="1"/>
</dbReference>
<protein>
    <submittedName>
        <fullName evidence="2">Uncharacterized protein</fullName>
    </submittedName>
</protein>
<feature type="region of interest" description="Disordered" evidence="1">
    <location>
        <begin position="77"/>
        <end position="101"/>
    </location>
</feature>
<feature type="compositionally biased region" description="Pro residues" evidence="1">
    <location>
        <begin position="92"/>
        <end position="101"/>
    </location>
</feature>
<comment type="caution">
    <text evidence="2">The sequence shown here is derived from an EMBL/GenBank/DDBJ whole genome shotgun (WGS) entry which is preliminary data.</text>
</comment>
<organism evidence="2 3">
    <name type="scientific">Chiloscyllium punctatum</name>
    <name type="common">Brownbanded bambooshark</name>
    <name type="synonym">Hemiscyllium punctatum</name>
    <dbReference type="NCBI Taxonomy" id="137246"/>
    <lineage>
        <taxon>Eukaryota</taxon>
        <taxon>Metazoa</taxon>
        <taxon>Chordata</taxon>
        <taxon>Craniata</taxon>
        <taxon>Vertebrata</taxon>
        <taxon>Chondrichthyes</taxon>
        <taxon>Elasmobranchii</taxon>
        <taxon>Galeomorphii</taxon>
        <taxon>Galeoidea</taxon>
        <taxon>Orectolobiformes</taxon>
        <taxon>Hemiscylliidae</taxon>
        <taxon>Chiloscyllium</taxon>
    </lineage>
</organism>
<dbReference type="Proteomes" id="UP000287033">
    <property type="component" value="Unassembled WGS sequence"/>
</dbReference>
<dbReference type="AlphaFoldDB" id="A0A401TB57"/>